<dbReference type="AlphaFoldDB" id="D5EJN8"/>
<dbReference type="InterPro" id="IPR017853">
    <property type="entry name" value="GH"/>
</dbReference>
<dbReference type="Gene3D" id="2.60.40.10">
    <property type="entry name" value="Immunoglobulins"/>
    <property type="match status" value="1"/>
</dbReference>
<dbReference type="SUPFAM" id="SSF51445">
    <property type="entry name" value="(Trans)glycosidases"/>
    <property type="match status" value="1"/>
</dbReference>
<reference evidence="3 4" key="1">
    <citation type="journal article" date="2010" name="Stand. Genomic Sci.">
        <title>Complete genome sequence of Coraliomargarita akajimensis type strain (04OKA010-24).</title>
        <authorList>
            <person name="Mavromatis K."/>
            <person name="Abt B."/>
            <person name="Brambilla E."/>
            <person name="Lapidus A."/>
            <person name="Copeland A."/>
            <person name="Deshpande S."/>
            <person name="Nolan M."/>
            <person name="Lucas S."/>
            <person name="Tice H."/>
            <person name="Cheng J.F."/>
            <person name="Han C."/>
            <person name="Detter J.C."/>
            <person name="Woyke T."/>
            <person name="Goodwin L."/>
            <person name="Pitluck S."/>
            <person name="Held B."/>
            <person name="Brettin T."/>
            <person name="Tapia R."/>
            <person name="Ivanova N."/>
            <person name="Mikhailova N."/>
            <person name="Pati A."/>
            <person name="Liolios K."/>
            <person name="Chen A."/>
            <person name="Palaniappan K."/>
            <person name="Land M."/>
            <person name="Hauser L."/>
            <person name="Chang Y.J."/>
            <person name="Jeffries C.D."/>
            <person name="Rohde M."/>
            <person name="Goker M."/>
            <person name="Bristow J."/>
            <person name="Eisen J.A."/>
            <person name="Markowitz V."/>
            <person name="Hugenholtz P."/>
            <person name="Klenk H.P."/>
            <person name="Kyrpides N.C."/>
        </authorList>
    </citation>
    <scope>NUCLEOTIDE SEQUENCE [LARGE SCALE GENOMIC DNA]</scope>
    <source>
        <strain evidence="4">DSM 45221 / IAM 15411 / JCM 23193 / KCTC 12865</strain>
    </source>
</reference>
<dbReference type="Proteomes" id="UP000000925">
    <property type="component" value="Chromosome"/>
</dbReference>
<dbReference type="EMBL" id="CP001998">
    <property type="protein sequence ID" value="ADE54637.1"/>
    <property type="molecule type" value="Genomic_DNA"/>
</dbReference>
<dbReference type="GO" id="GO:0004553">
    <property type="term" value="F:hydrolase activity, hydrolyzing O-glycosyl compounds"/>
    <property type="evidence" value="ECO:0007669"/>
    <property type="project" value="InterPro"/>
</dbReference>
<dbReference type="STRING" id="583355.Caka_1618"/>
<evidence type="ECO:0000259" key="2">
    <source>
        <dbReference type="SMART" id="SM00642"/>
    </source>
</evidence>
<dbReference type="InterPro" id="IPR004193">
    <property type="entry name" value="Glyco_hydro_13_N"/>
</dbReference>
<dbReference type="OrthoDB" id="9761875at2"/>
<keyword evidence="4" id="KW-1185">Reference proteome</keyword>
<gene>
    <name evidence="3" type="ordered locus">Caka_1618</name>
</gene>
<evidence type="ECO:0000313" key="3">
    <source>
        <dbReference type="EMBL" id="ADE54637.1"/>
    </source>
</evidence>
<dbReference type="InterPro" id="IPR013783">
    <property type="entry name" value="Ig-like_fold"/>
</dbReference>
<dbReference type="SMART" id="SM00642">
    <property type="entry name" value="Aamy"/>
    <property type="match status" value="1"/>
</dbReference>
<dbReference type="eggNOG" id="COG1523">
    <property type="taxonomic scope" value="Bacteria"/>
</dbReference>
<keyword evidence="3" id="KW-0378">Hydrolase</keyword>
<dbReference type="PANTHER" id="PTHR43002">
    <property type="entry name" value="GLYCOGEN DEBRANCHING ENZYME"/>
    <property type="match status" value="1"/>
</dbReference>
<dbReference type="GO" id="GO:0005975">
    <property type="term" value="P:carbohydrate metabolic process"/>
    <property type="evidence" value="ECO:0007669"/>
    <property type="project" value="InterPro"/>
</dbReference>
<dbReference type="HOGENOM" id="CLU_360901_0_0_0"/>
<dbReference type="Gene3D" id="3.20.20.80">
    <property type="entry name" value="Glycosidases"/>
    <property type="match status" value="1"/>
</dbReference>
<accession>D5EJN8</accession>
<dbReference type="InterPro" id="IPR014756">
    <property type="entry name" value="Ig_E-set"/>
</dbReference>
<dbReference type="KEGG" id="caa:Caka_1618"/>
<dbReference type="CAZy" id="CBM48">
    <property type="family name" value="Carbohydrate-Binding Module Family 48"/>
</dbReference>
<dbReference type="RefSeq" id="WP_013043359.1">
    <property type="nucleotide sequence ID" value="NC_014008.1"/>
</dbReference>
<proteinExistence type="inferred from homology"/>
<name>D5EJN8_CORAD</name>
<sequence length="809" mass="91449">MAESKISRAFWTSTHSGLVILTKDWGSRAGKPPLFFDGAAVDFEHLQALSAAQCGRYCRYFRRKRSWVFTIRAKRYPQLSDSKVRVYLGGTFNGWGDAIGNPRWELKPLSGEDGTVYELSVPLKDIPTDHVSQFKFVTEHGQWLDVPDSAPNVVQSKDGVGNFEFNAQQSGGHIYEFRLAEDFEPRGRERIIWKDKSVREVHELPHTQLLLKSESDLPMGAMVTGGETTFRLFAPRADGVSVCFGEAADSSDFRCVELECEDGATWALTVEQNLNGWYYNFRVQGRTVDGTSHFDGSFPVLDPYAKACLGHRGPGIVVDSARLSKVADPYEPPAWHDLVIMECHVRDLASHAPIPLELSERSGYAGVRKWLKAEGSYIKEMGVNAIELQPIQEFDNRKPEDYHWGYMTVNYFSPESSYAQQPEEASQIEEFKGLVQDFHDEGIAVIVDVVYNHVGEPNHLLFIDKFYYFHVDDANDLVNWSGCGNDLRCDTPMGRRLIIESLKHLVEVYDVDGFRFDLAELIGIEVLREIEQELKAIKPSIILIAEPWSFRGHIQDELRETGFASWNDGFREGIAKYVCGNGNQDMIRYFLSGSPGTSRFAAQTINYTESHDDHCWLDRITERDGHDGSDPTLLDRRRTHLMASILFASLGVPMLSAGQDFMRSKKGVSNTYQRGDLNALDYNKRYIYSGTHHYFREWIHFRNSALGAAFRYDGGLQDGYLQAFFADGLSAAVLLYNADQSVDAPRLVFAVNPHLEYANIECPFVDELQLKQIADAERLKTDGLKHARIPVGEGMISMPPLTCGLWLVE</sequence>
<feature type="domain" description="Glycosyl hydrolase family 13 catalytic" evidence="2">
    <location>
        <begin position="357"/>
        <end position="702"/>
    </location>
</feature>
<dbReference type="InterPro" id="IPR006047">
    <property type="entry name" value="GH13_cat_dom"/>
</dbReference>
<dbReference type="SUPFAM" id="SSF81296">
    <property type="entry name" value="E set domains"/>
    <property type="match status" value="1"/>
</dbReference>
<evidence type="ECO:0000256" key="1">
    <source>
        <dbReference type="ARBA" id="ARBA00008061"/>
    </source>
</evidence>
<dbReference type="Pfam" id="PF02922">
    <property type="entry name" value="CBM_48"/>
    <property type="match status" value="1"/>
</dbReference>
<comment type="similarity">
    <text evidence="1">Belongs to the glycosyl hydrolase 13 family.</text>
</comment>
<protein>
    <submittedName>
        <fullName evidence="3">Glycoside hydrolase family 13 domain protein</fullName>
    </submittedName>
</protein>
<dbReference type="Pfam" id="PF00128">
    <property type="entry name" value="Alpha-amylase"/>
    <property type="match status" value="1"/>
</dbReference>
<organism evidence="3 4">
    <name type="scientific">Coraliomargarita akajimensis (strain DSM 45221 / IAM 15411 / JCM 23193 / KCTC 12865 / 04OKA010-24)</name>
    <dbReference type="NCBI Taxonomy" id="583355"/>
    <lineage>
        <taxon>Bacteria</taxon>
        <taxon>Pseudomonadati</taxon>
        <taxon>Verrucomicrobiota</taxon>
        <taxon>Opitutia</taxon>
        <taxon>Puniceicoccales</taxon>
        <taxon>Coraliomargaritaceae</taxon>
        <taxon>Coraliomargarita</taxon>
    </lineage>
</organism>
<evidence type="ECO:0000313" key="4">
    <source>
        <dbReference type="Proteomes" id="UP000000925"/>
    </source>
</evidence>
<dbReference type="CAZy" id="GH13">
    <property type="family name" value="Glycoside Hydrolase Family 13"/>
</dbReference>